<gene>
    <name evidence="2" type="ORF">HNQ59_002158</name>
</gene>
<keyword evidence="3" id="KW-1185">Reference proteome</keyword>
<dbReference type="RefSeq" id="WP_184038804.1">
    <property type="nucleotide sequence ID" value="NZ_JACHHY010000012.1"/>
</dbReference>
<reference evidence="2 3" key="1">
    <citation type="submission" date="2020-08" db="EMBL/GenBank/DDBJ databases">
        <title>Genomic Encyclopedia of Type Strains, Phase IV (KMG-IV): sequencing the most valuable type-strain genomes for metagenomic binning, comparative biology and taxonomic classification.</title>
        <authorList>
            <person name="Goeker M."/>
        </authorList>
    </citation>
    <scope>NUCLEOTIDE SEQUENCE [LARGE SCALE GENOMIC DNA]</scope>
    <source>
        <strain evidence="2 3">DSM 27165</strain>
    </source>
</reference>
<feature type="domain" description="MOSC" evidence="1">
    <location>
        <begin position="116"/>
        <end position="260"/>
    </location>
</feature>
<accession>A0A840MUL2</accession>
<dbReference type="GO" id="GO:0030170">
    <property type="term" value="F:pyridoxal phosphate binding"/>
    <property type="evidence" value="ECO:0007669"/>
    <property type="project" value="InterPro"/>
</dbReference>
<dbReference type="PANTHER" id="PTHR14237">
    <property type="entry name" value="MOLYBDOPTERIN COFACTOR SULFURASE MOSC"/>
    <property type="match status" value="1"/>
</dbReference>
<dbReference type="PANTHER" id="PTHR14237:SF19">
    <property type="entry name" value="MITOCHONDRIAL AMIDOXIME REDUCING COMPONENT 1"/>
    <property type="match status" value="1"/>
</dbReference>
<dbReference type="InterPro" id="IPR005302">
    <property type="entry name" value="MoCF_Sase_C"/>
</dbReference>
<dbReference type="InterPro" id="IPR011037">
    <property type="entry name" value="Pyrv_Knase-like_insert_dom_sf"/>
</dbReference>
<protein>
    <recommendedName>
        <fullName evidence="1">MOSC domain-containing protein</fullName>
    </recommendedName>
</protein>
<sequence>MHLSQLFHYPIKSCSGNALETAKATERGLAFDREWMLTDENGELMTGRKWPRMVQIRVTPTATGIQVNAPDMEPLEIHQDRYQMARPTSVWKYDFDAYWGDSEADDWFSFCLGADARLLYIGEQSNRRLRIDPSIRFSFADGYPYLLIGEGSLQDLNSRLSQPVSIRQFRPNLVIDGCEAFAEDQWQRIRIGEVEFELIKPCVRCSFTTVDPDQGILSADHEPLKTLNRYRMTPDGVTFGQNLVARNTGTLSLGDPVEILAYR</sequence>
<evidence type="ECO:0000259" key="1">
    <source>
        <dbReference type="PROSITE" id="PS51340"/>
    </source>
</evidence>
<name>A0A840MUL2_9PROT</name>
<dbReference type="Pfam" id="PF03476">
    <property type="entry name" value="MOSC_N"/>
    <property type="match status" value="1"/>
</dbReference>
<dbReference type="PROSITE" id="PS51340">
    <property type="entry name" value="MOSC"/>
    <property type="match status" value="1"/>
</dbReference>
<dbReference type="Pfam" id="PF03473">
    <property type="entry name" value="MOSC"/>
    <property type="match status" value="1"/>
</dbReference>
<dbReference type="EMBL" id="JACHHY010000012">
    <property type="protein sequence ID" value="MBB5018861.1"/>
    <property type="molecule type" value="Genomic_DNA"/>
</dbReference>
<dbReference type="Proteomes" id="UP000575898">
    <property type="component" value="Unassembled WGS sequence"/>
</dbReference>
<dbReference type="GO" id="GO:0030151">
    <property type="term" value="F:molybdenum ion binding"/>
    <property type="evidence" value="ECO:0007669"/>
    <property type="project" value="InterPro"/>
</dbReference>
<organism evidence="2 3">
    <name type="scientific">Chitinivorax tropicus</name>
    <dbReference type="NCBI Taxonomy" id="714531"/>
    <lineage>
        <taxon>Bacteria</taxon>
        <taxon>Pseudomonadati</taxon>
        <taxon>Pseudomonadota</taxon>
        <taxon>Betaproteobacteria</taxon>
        <taxon>Chitinivorax</taxon>
    </lineage>
</organism>
<evidence type="ECO:0000313" key="2">
    <source>
        <dbReference type="EMBL" id="MBB5018861.1"/>
    </source>
</evidence>
<evidence type="ECO:0000313" key="3">
    <source>
        <dbReference type="Proteomes" id="UP000575898"/>
    </source>
</evidence>
<dbReference type="SUPFAM" id="SSF50800">
    <property type="entry name" value="PK beta-barrel domain-like"/>
    <property type="match status" value="1"/>
</dbReference>
<comment type="caution">
    <text evidence="2">The sequence shown here is derived from an EMBL/GenBank/DDBJ whole genome shotgun (WGS) entry which is preliminary data.</text>
</comment>
<dbReference type="GO" id="GO:0003824">
    <property type="term" value="F:catalytic activity"/>
    <property type="evidence" value="ECO:0007669"/>
    <property type="project" value="InterPro"/>
</dbReference>
<dbReference type="AlphaFoldDB" id="A0A840MUL2"/>
<dbReference type="InterPro" id="IPR005303">
    <property type="entry name" value="MOCOS_middle"/>
</dbReference>
<proteinExistence type="predicted"/>
<dbReference type="SUPFAM" id="SSF141673">
    <property type="entry name" value="MOSC N-terminal domain-like"/>
    <property type="match status" value="1"/>
</dbReference>